<gene>
    <name evidence="2" type="ORF">ENR47_05345</name>
</gene>
<proteinExistence type="predicted"/>
<dbReference type="AlphaFoldDB" id="A0A832M201"/>
<comment type="caution">
    <text evidence="2">The sequence shown here is derived from an EMBL/GenBank/DDBJ whole genome shotgun (WGS) entry which is preliminary data.</text>
</comment>
<reference evidence="2" key="1">
    <citation type="journal article" date="2020" name="mSystems">
        <title>Genome- and Community-Level Interaction Insights into Carbon Utilization and Element Cycling Functions of Hydrothermarchaeota in Hydrothermal Sediment.</title>
        <authorList>
            <person name="Zhou Z."/>
            <person name="Liu Y."/>
            <person name="Xu W."/>
            <person name="Pan J."/>
            <person name="Luo Z.H."/>
            <person name="Li M."/>
        </authorList>
    </citation>
    <scope>NUCLEOTIDE SEQUENCE [LARGE SCALE GENOMIC DNA]</scope>
    <source>
        <strain evidence="2">SpSt-402</strain>
    </source>
</reference>
<accession>A0A832M201</accession>
<keyword evidence="1" id="KW-0812">Transmembrane</keyword>
<sequence>MSISHLFRKSALGRRTTHLAVVVFPDEGSAFQAYRLLHYHGISPENLAIVGQGYSSPERVGLMTPLRIVVYKALMYGAVSSVVGAVLGAASIMIWKLQHELALILPTCALLSGLAGIVLGALFGLFGEGTTASVYRHHLRQGRYLLMMEGSENLVRLGQEVLGCYSAPSPH</sequence>
<keyword evidence="1" id="KW-1133">Transmembrane helix</keyword>
<dbReference type="EMBL" id="DSRD01000349">
    <property type="protein sequence ID" value="HGW93693.1"/>
    <property type="molecule type" value="Genomic_DNA"/>
</dbReference>
<evidence type="ECO:0000313" key="2">
    <source>
        <dbReference type="EMBL" id="HGW93693.1"/>
    </source>
</evidence>
<evidence type="ECO:0008006" key="3">
    <source>
        <dbReference type="Google" id="ProtNLM"/>
    </source>
</evidence>
<evidence type="ECO:0000256" key="1">
    <source>
        <dbReference type="SAM" id="Phobius"/>
    </source>
</evidence>
<organism evidence="2">
    <name type="scientific">Oscillatoriales cyanobacterium SpSt-402</name>
    <dbReference type="NCBI Taxonomy" id="2282168"/>
    <lineage>
        <taxon>Bacteria</taxon>
        <taxon>Bacillati</taxon>
        <taxon>Cyanobacteriota</taxon>
        <taxon>Cyanophyceae</taxon>
        <taxon>Oscillatoriophycideae</taxon>
        <taxon>Oscillatoriales</taxon>
    </lineage>
</organism>
<name>A0A832M201_9CYAN</name>
<feature type="transmembrane region" description="Helical" evidence="1">
    <location>
        <begin position="101"/>
        <end position="126"/>
    </location>
</feature>
<feature type="transmembrane region" description="Helical" evidence="1">
    <location>
        <begin position="73"/>
        <end position="95"/>
    </location>
</feature>
<protein>
    <recommendedName>
        <fullName evidence="3">DUF1269 domain-containing protein</fullName>
    </recommendedName>
</protein>
<keyword evidence="1" id="KW-0472">Membrane</keyword>